<dbReference type="AlphaFoldDB" id="A0A182WNU8"/>
<organism evidence="1 2">
    <name type="scientific">Anopheles minimus</name>
    <dbReference type="NCBI Taxonomy" id="112268"/>
    <lineage>
        <taxon>Eukaryota</taxon>
        <taxon>Metazoa</taxon>
        <taxon>Ecdysozoa</taxon>
        <taxon>Arthropoda</taxon>
        <taxon>Hexapoda</taxon>
        <taxon>Insecta</taxon>
        <taxon>Pterygota</taxon>
        <taxon>Neoptera</taxon>
        <taxon>Endopterygota</taxon>
        <taxon>Diptera</taxon>
        <taxon>Nematocera</taxon>
        <taxon>Culicoidea</taxon>
        <taxon>Culicidae</taxon>
        <taxon>Anophelinae</taxon>
        <taxon>Anopheles</taxon>
    </lineage>
</organism>
<dbReference type="EnsemblMetazoa" id="AMIN014373-RA">
    <property type="protein sequence ID" value="AMIN014373-PA"/>
    <property type="gene ID" value="AMIN014373"/>
</dbReference>
<reference evidence="2" key="1">
    <citation type="submission" date="2013-03" db="EMBL/GenBank/DDBJ databases">
        <title>The Genome Sequence of Anopheles minimus MINIMUS1.</title>
        <authorList>
            <consortium name="The Broad Institute Genomics Platform"/>
            <person name="Neafsey D.E."/>
            <person name="Walton C."/>
            <person name="Walker B."/>
            <person name="Young S.K."/>
            <person name="Zeng Q."/>
            <person name="Gargeya S."/>
            <person name="Fitzgerald M."/>
            <person name="Haas B."/>
            <person name="Abouelleil A."/>
            <person name="Allen A.W."/>
            <person name="Alvarado L."/>
            <person name="Arachchi H.M."/>
            <person name="Berlin A.M."/>
            <person name="Chapman S.B."/>
            <person name="Gainer-Dewar J."/>
            <person name="Goldberg J."/>
            <person name="Griggs A."/>
            <person name="Gujja S."/>
            <person name="Hansen M."/>
            <person name="Howarth C."/>
            <person name="Imamovic A."/>
            <person name="Ireland A."/>
            <person name="Larimer J."/>
            <person name="McCowan C."/>
            <person name="Murphy C."/>
            <person name="Pearson M."/>
            <person name="Poon T.W."/>
            <person name="Priest M."/>
            <person name="Roberts A."/>
            <person name="Saif S."/>
            <person name="Shea T."/>
            <person name="Sisk P."/>
            <person name="Sykes S."/>
            <person name="Wortman J."/>
            <person name="Nusbaum C."/>
            <person name="Birren B."/>
        </authorList>
    </citation>
    <scope>NUCLEOTIDE SEQUENCE [LARGE SCALE GENOMIC DNA]</scope>
    <source>
        <strain evidence="2">MINIMUS1</strain>
    </source>
</reference>
<dbReference type="Proteomes" id="UP000075920">
    <property type="component" value="Unassembled WGS sequence"/>
</dbReference>
<accession>A0A182WNU8</accession>
<evidence type="ECO:0000313" key="2">
    <source>
        <dbReference type="Proteomes" id="UP000075920"/>
    </source>
</evidence>
<evidence type="ECO:0000313" key="1">
    <source>
        <dbReference type="EnsemblMetazoa" id="AMIN014373-PA"/>
    </source>
</evidence>
<protein>
    <submittedName>
        <fullName evidence="1">Uncharacterized protein</fullName>
    </submittedName>
</protein>
<proteinExistence type="predicted"/>
<reference evidence="1" key="2">
    <citation type="submission" date="2020-05" db="UniProtKB">
        <authorList>
            <consortium name="EnsemblMetazoa"/>
        </authorList>
    </citation>
    <scope>IDENTIFICATION</scope>
    <source>
        <strain evidence="1">MINIMUS1</strain>
    </source>
</reference>
<sequence length="27" mass="3008">MHSYRVVLSCLLPTVNLAVRAFPAMCD</sequence>
<dbReference type="VEuPathDB" id="VectorBase:AMIN014373"/>
<name>A0A182WNU8_9DIPT</name>
<keyword evidence="2" id="KW-1185">Reference proteome</keyword>